<keyword evidence="3" id="KW-1185">Reference proteome</keyword>
<dbReference type="Proteomes" id="UP001055334">
    <property type="component" value="Segment"/>
</dbReference>
<evidence type="ECO:0000313" key="2">
    <source>
        <dbReference type="EMBL" id="ULG00186.1"/>
    </source>
</evidence>
<feature type="domain" description="HNH nuclease" evidence="1">
    <location>
        <begin position="123"/>
        <end position="167"/>
    </location>
</feature>
<evidence type="ECO:0000313" key="3">
    <source>
        <dbReference type="Proteomes" id="UP001055334"/>
    </source>
</evidence>
<evidence type="ECO:0000259" key="1">
    <source>
        <dbReference type="Pfam" id="PF13392"/>
    </source>
</evidence>
<keyword evidence="2" id="KW-0540">Nuclease</keyword>
<protein>
    <submittedName>
        <fullName evidence="2">Homing endonuclease</fullName>
    </submittedName>
</protein>
<organism evidence="2 3">
    <name type="scientific">Pseudomonas phage PP9W2</name>
    <dbReference type="NCBI Taxonomy" id="2914450"/>
    <lineage>
        <taxon>Viruses</taxon>
        <taxon>Duplodnaviria</taxon>
        <taxon>Heunggongvirae</taxon>
        <taxon>Uroviricota</taxon>
        <taxon>Caudoviricetes</taxon>
        <taxon>Haihevirus</taxon>
        <taxon>Haihevirus PP9W2</taxon>
    </lineage>
</organism>
<keyword evidence="2" id="KW-0255">Endonuclease</keyword>
<reference evidence="2" key="1">
    <citation type="submission" date="2022-01" db="EMBL/GenBank/DDBJ databases">
        <authorList>
            <person name="Long X."/>
        </authorList>
    </citation>
    <scope>NUCLEOTIDE SEQUENCE</scope>
</reference>
<dbReference type="GO" id="GO:0004519">
    <property type="term" value="F:endonuclease activity"/>
    <property type="evidence" value="ECO:0007669"/>
    <property type="project" value="UniProtKB-KW"/>
</dbReference>
<dbReference type="EMBL" id="OM141125">
    <property type="protein sequence ID" value="ULG00186.1"/>
    <property type="molecule type" value="Genomic_DNA"/>
</dbReference>
<keyword evidence="2" id="KW-0378">Hydrolase</keyword>
<proteinExistence type="predicted"/>
<dbReference type="InterPro" id="IPR003615">
    <property type="entry name" value="HNH_nuc"/>
</dbReference>
<dbReference type="RefSeq" id="YP_010773371.1">
    <property type="nucleotide sequence ID" value="NC_074662.1"/>
</dbReference>
<sequence>MKEQRYRDPKAVHAWNNGEGGRAARKRYAERNKEAIRARLAARLSRSNSVSKAQLIEEVARLLSYDGETGELRYCDAPREMFSTQSAWKRHSTFLVGKPAGSVLESGVCRYLKIQYQRKHLQAHHVAWFISTGQHVQDGWFIDHINGDGLDNRICNLRLVSRQENMRNKRLYRNKTIRIFGVLPIRGQRLRYEVRIGGEAGQERVGIFDDFFEACCARKSAEVRHGYHANHGRLMEDCDPLAVVKSIWPEGRVEQ</sequence>
<name>A0A9E6YKR7_9CAUD</name>
<dbReference type="Pfam" id="PF13392">
    <property type="entry name" value="HNH_3"/>
    <property type="match status" value="1"/>
</dbReference>
<dbReference type="KEGG" id="vg:80397647"/>
<dbReference type="GeneID" id="80397647"/>
<accession>A0A9E6YKR7</accession>